<dbReference type="KEGG" id="amq:AMETH_0193"/>
<feature type="region of interest" description="Disordered" evidence="1">
    <location>
        <begin position="150"/>
        <end position="192"/>
    </location>
</feature>
<sequence length="192" mass="20639">MREKAGRQIDELINVASVPVFLLDENQTVRPGEMGSLAEIAAAAESRGCRLEVVRRSGQFRCGGSDAFDTWGARLLGLDRLPPVPWSKLGDDFVVASAATPAALDAWLRQRMDSHGGTGRLSAGYCWRWSDPEFTPEGRRLVEDVVIGGRRPWNAKPGQRVPSRTTGPPTSAASGRSAASTRHRASSTTGPA</sequence>
<dbReference type="STRING" id="1068978.AMETH_0193"/>
<dbReference type="AlphaFoldDB" id="A0A076MN39"/>
<protein>
    <submittedName>
        <fullName evidence="3">ATP/GTP binding protein</fullName>
    </submittedName>
</protein>
<feature type="domain" description="Schlafen group 3-like DNA/RNA helicase" evidence="2">
    <location>
        <begin position="5"/>
        <end position="157"/>
    </location>
</feature>
<dbReference type="EMBL" id="CP009110">
    <property type="protein sequence ID" value="AIJ20285.1"/>
    <property type="molecule type" value="Genomic_DNA"/>
</dbReference>
<dbReference type="eggNOG" id="COG3410">
    <property type="taxonomic scope" value="Bacteria"/>
</dbReference>
<gene>
    <name evidence="3" type="ORF">AMETH_0193</name>
</gene>
<evidence type="ECO:0000259" key="2">
    <source>
        <dbReference type="Pfam" id="PF09848"/>
    </source>
</evidence>
<organism evidence="3 4">
    <name type="scientific">Amycolatopsis methanolica 239</name>
    <dbReference type="NCBI Taxonomy" id="1068978"/>
    <lineage>
        <taxon>Bacteria</taxon>
        <taxon>Bacillati</taxon>
        <taxon>Actinomycetota</taxon>
        <taxon>Actinomycetes</taxon>
        <taxon>Pseudonocardiales</taxon>
        <taxon>Pseudonocardiaceae</taxon>
        <taxon>Amycolatopsis</taxon>
        <taxon>Amycolatopsis methanolica group</taxon>
    </lineage>
</organism>
<dbReference type="eggNOG" id="COG0507">
    <property type="taxonomic scope" value="Bacteria"/>
</dbReference>
<name>A0A076MN39_AMYME</name>
<proteinExistence type="predicted"/>
<dbReference type="RefSeq" id="WP_026153692.1">
    <property type="nucleotide sequence ID" value="NZ_AQUL01000001.1"/>
</dbReference>
<reference evidence="3 4" key="1">
    <citation type="submission" date="2014-07" db="EMBL/GenBank/DDBJ databases">
        <title>Whole Genome Sequence of the Amycolatopsis methanolica 239.</title>
        <authorList>
            <person name="Tang B."/>
        </authorList>
    </citation>
    <scope>NUCLEOTIDE SEQUENCE [LARGE SCALE GENOMIC DNA]</scope>
    <source>
        <strain evidence="3 4">239</strain>
    </source>
</reference>
<keyword evidence="4" id="KW-1185">Reference proteome</keyword>
<evidence type="ECO:0000313" key="3">
    <source>
        <dbReference type="EMBL" id="AIJ20285.1"/>
    </source>
</evidence>
<feature type="compositionally biased region" description="Low complexity" evidence="1">
    <location>
        <begin position="170"/>
        <end position="192"/>
    </location>
</feature>
<dbReference type="InterPro" id="IPR018647">
    <property type="entry name" value="SLFN_3-like_DNA/RNA_helicase"/>
</dbReference>
<dbReference type="Proteomes" id="UP000062973">
    <property type="component" value="Chromosome"/>
</dbReference>
<evidence type="ECO:0000256" key="1">
    <source>
        <dbReference type="SAM" id="MobiDB-lite"/>
    </source>
</evidence>
<dbReference type="Pfam" id="PF09848">
    <property type="entry name" value="SLFN-g3_helicase"/>
    <property type="match status" value="1"/>
</dbReference>
<accession>A0A076MN39</accession>
<dbReference type="PATRIC" id="fig|1068978.7.peg.206"/>
<dbReference type="HOGENOM" id="CLU_1412582_0_0_11"/>
<evidence type="ECO:0000313" key="4">
    <source>
        <dbReference type="Proteomes" id="UP000062973"/>
    </source>
</evidence>